<dbReference type="RefSeq" id="WP_165330324.1">
    <property type="nucleotide sequence ID" value="NZ_JAAKZW010000006.1"/>
</dbReference>
<dbReference type="Gene3D" id="3.10.180.10">
    <property type="entry name" value="2,3-Dihydroxybiphenyl 1,2-Dioxygenase, domain 1"/>
    <property type="match status" value="2"/>
</dbReference>
<comment type="caution">
    <text evidence="2">The sequence shown here is derived from an EMBL/GenBank/DDBJ whole genome shotgun (WGS) entry which is preliminary data.</text>
</comment>
<reference evidence="2 3" key="1">
    <citation type="submission" date="2020-02" db="EMBL/GenBank/DDBJ databases">
        <title>Whole-genome analyses of novel actinobacteria.</title>
        <authorList>
            <person name="Sahin N."/>
            <person name="Tokatli A."/>
        </authorList>
    </citation>
    <scope>NUCLEOTIDE SEQUENCE [LARGE SCALE GENOMIC DNA]</scope>
    <source>
        <strain evidence="2 3">YC504</strain>
    </source>
</reference>
<organism evidence="2 3">
    <name type="scientific">Streptomyces mesophilus</name>
    <dbReference type="NCBI Taxonomy" id="1775132"/>
    <lineage>
        <taxon>Bacteria</taxon>
        <taxon>Bacillati</taxon>
        <taxon>Actinomycetota</taxon>
        <taxon>Actinomycetes</taxon>
        <taxon>Kitasatosporales</taxon>
        <taxon>Streptomycetaceae</taxon>
        <taxon>Streptomyces</taxon>
    </lineage>
</organism>
<evidence type="ECO:0000313" key="2">
    <source>
        <dbReference type="EMBL" id="NGO74798.1"/>
    </source>
</evidence>
<dbReference type="InterPro" id="IPR052164">
    <property type="entry name" value="Anthracycline_SecMetBiosynth"/>
</dbReference>
<accession>A0A6G4XBN3</accession>
<dbReference type="PANTHER" id="PTHR33993:SF10">
    <property type="entry name" value="CONSERVED PROTEIN"/>
    <property type="match status" value="1"/>
</dbReference>
<proteinExistence type="predicted"/>
<gene>
    <name evidence="2" type="ORF">G6045_03710</name>
</gene>
<dbReference type="InterPro" id="IPR037523">
    <property type="entry name" value="VOC_core"/>
</dbReference>
<dbReference type="InterPro" id="IPR029068">
    <property type="entry name" value="Glyas_Bleomycin-R_OHBP_Dase"/>
</dbReference>
<protein>
    <submittedName>
        <fullName evidence="2">VOC family protein</fullName>
    </submittedName>
</protein>
<dbReference type="InterPro" id="IPR004360">
    <property type="entry name" value="Glyas_Fos-R_dOase_dom"/>
</dbReference>
<keyword evidence="3" id="KW-1185">Reference proteome</keyword>
<name>A0A6G4XBN3_9ACTN</name>
<sequence length="262" mass="27572">MLTTRFVTGSLVWVDLGTPDIEAANAFYGSLFGWEAQAAEEFGGYVTYRSNGKAVAGGMQVSLEEGEPGWGVYFQTPDADATAKAVEQASGAELMAPMDVGPLGRMALYSDPAGAGFGLWQPGEMKGFELVNEPGSLNWVELYTTDVPAAAAFYGAALGLETSAVEFPGGSYTSVHPAGMDDEGMYGGLVHRSDDPVEAERGPHWLPYFEVADVDQAVAKARELGASVEMEPTSMTGVGRLAKITDPFGARLALIKGDPGQV</sequence>
<dbReference type="AlphaFoldDB" id="A0A6G4XBN3"/>
<feature type="domain" description="VOC" evidence="1">
    <location>
        <begin position="136"/>
        <end position="257"/>
    </location>
</feature>
<dbReference type="Pfam" id="PF00903">
    <property type="entry name" value="Glyoxalase"/>
    <property type="match status" value="2"/>
</dbReference>
<dbReference type="PANTHER" id="PTHR33993">
    <property type="entry name" value="GLYOXALASE-RELATED"/>
    <property type="match status" value="1"/>
</dbReference>
<dbReference type="PROSITE" id="PS51819">
    <property type="entry name" value="VOC"/>
    <property type="match status" value="2"/>
</dbReference>
<evidence type="ECO:0000259" key="1">
    <source>
        <dbReference type="PROSITE" id="PS51819"/>
    </source>
</evidence>
<dbReference type="EMBL" id="JAAKZW010000006">
    <property type="protein sequence ID" value="NGO74798.1"/>
    <property type="molecule type" value="Genomic_DNA"/>
</dbReference>
<evidence type="ECO:0000313" key="3">
    <source>
        <dbReference type="Proteomes" id="UP000481109"/>
    </source>
</evidence>
<dbReference type="CDD" id="cd07247">
    <property type="entry name" value="SgaA_N_like"/>
    <property type="match status" value="2"/>
</dbReference>
<feature type="domain" description="VOC" evidence="1">
    <location>
        <begin position="10"/>
        <end position="122"/>
    </location>
</feature>
<dbReference type="SUPFAM" id="SSF54593">
    <property type="entry name" value="Glyoxalase/Bleomycin resistance protein/Dihydroxybiphenyl dioxygenase"/>
    <property type="match status" value="2"/>
</dbReference>
<dbReference type="Proteomes" id="UP000481109">
    <property type="component" value="Unassembled WGS sequence"/>
</dbReference>